<proteinExistence type="predicted"/>
<sequence length="160" mass="18357">MYIRKATEPDVQYFLCHLSADDVNECKANYGTTVGLSERLLKHLSPSSVVLTNGVGEVFAYGGNQGDNVWFLTSGLVHKLRPKEKREFIKRISEYRDLMLDQYGTIWNYVWSGNKSHIKFLKLLGAKFHDDWTISPVTGERFQLFTISKEDVCVNQYPSV</sequence>
<dbReference type="Pfam" id="PF11090">
    <property type="entry name" value="Phage_T7_Gp13"/>
    <property type="match status" value="1"/>
</dbReference>
<organism evidence="1 2">
    <name type="scientific">Escherichia phage vB_EcoP_SP7</name>
    <dbReference type="NCBI Taxonomy" id="2750854"/>
    <lineage>
        <taxon>Viruses</taxon>
        <taxon>Duplodnaviria</taxon>
        <taxon>Heunggongvirae</taxon>
        <taxon>Uroviricota</taxon>
        <taxon>Caudoviricetes</taxon>
        <taxon>Autographivirales</taxon>
        <taxon>Autotranscriptaviridae</taxon>
        <taxon>Studiervirinae</taxon>
        <taxon>Kayfunavirus</taxon>
        <taxon>Kayfunavirus SP7</taxon>
    </lineage>
</organism>
<evidence type="ECO:0000313" key="1">
    <source>
        <dbReference type="EMBL" id="QLF80631.1"/>
    </source>
</evidence>
<gene>
    <name evidence="1" type="ORF">SP7_0039</name>
</gene>
<dbReference type="InterPro" id="IPR020335">
    <property type="entry name" value="Phage_T7_Gp13"/>
</dbReference>
<dbReference type="Proteomes" id="UP000515341">
    <property type="component" value="Segment"/>
</dbReference>
<accession>A0A7D5FJJ8</accession>
<evidence type="ECO:0000313" key="2">
    <source>
        <dbReference type="Proteomes" id="UP000515341"/>
    </source>
</evidence>
<dbReference type="EMBL" id="MT682707">
    <property type="protein sequence ID" value="QLF80631.1"/>
    <property type="molecule type" value="Genomic_DNA"/>
</dbReference>
<protein>
    <submittedName>
        <fullName evidence="1">Internal virion protein A</fullName>
    </submittedName>
</protein>
<reference evidence="1 2" key="1">
    <citation type="submission" date="2020-06" db="EMBL/GenBank/DDBJ databases">
        <title>Complete genome sequences of eight phages infecting swine Enterotoxigenic Escherichia coli.</title>
        <authorList>
            <person name="Ferreira A."/>
            <person name="Oliveira H."/>
            <person name="Silva D."/>
            <person name="Almeida C."/>
            <person name="Burgan J."/>
            <person name="Azered J."/>
            <person name="Oliveira A."/>
        </authorList>
    </citation>
    <scope>NUCLEOTIDE SEQUENCE [LARGE SCALE GENOMIC DNA]</scope>
</reference>
<keyword evidence="2" id="KW-1185">Reference proteome</keyword>
<name>A0A7D5FJJ8_9CAUD</name>